<feature type="chain" id="PRO_5041959147" evidence="1">
    <location>
        <begin position="27"/>
        <end position="250"/>
    </location>
</feature>
<keyword evidence="3" id="KW-0489">Methyltransferase</keyword>
<evidence type="ECO:0000256" key="1">
    <source>
        <dbReference type="SAM" id="SignalP"/>
    </source>
</evidence>
<reference evidence="3" key="1">
    <citation type="submission" date="2022-01" db="EMBL/GenBank/DDBJ databases">
        <title>Genome Sequence Resource for Two Populations of Ditylenchus destructor, the Migratory Endoparasitic Phytonematode.</title>
        <authorList>
            <person name="Zhang H."/>
            <person name="Lin R."/>
            <person name="Xie B."/>
        </authorList>
    </citation>
    <scope>NUCLEOTIDE SEQUENCE</scope>
    <source>
        <strain evidence="3">BazhouSP</strain>
    </source>
</reference>
<dbReference type="Proteomes" id="UP001201812">
    <property type="component" value="Unassembled WGS sequence"/>
</dbReference>
<keyword evidence="3" id="KW-0808">Transferase</keyword>
<evidence type="ECO:0000313" key="3">
    <source>
        <dbReference type="EMBL" id="KAI1690422.1"/>
    </source>
</evidence>
<dbReference type="AlphaFoldDB" id="A0AAD4MES4"/>
<feature type="signal peptide" evidence="1">
    <location>
        <begin position="1"/>
        <end position="26"/>
    </location>
</feature>
<organism evidence="3 4">
    <name type="scientific">Ditylenchus destructor</name>
    <dbReference type="NCBI Taxonomy" id="166010"/>
    <lineage>
        <taxon>Eukaryota</taxon>
        <taxon>Metazoa</taxon>
        <taxon>Ecdysozoa</taxon>
        <taxon>Nematoda</taxon>
        <taxon>Chromadorea</taxon>
        <taxon>Rhabditida</taxon>
        <taxon>Tylenchina</taxon>
        <taxon>Tylenchomorpha</taxon>
        <taxon>Sphaerularioidea</taxon>
        <taxon>Anguinidae</taxon>
        <taxon>Anguininae</taxon>
        <taxon>Ditylenchus</taxon>
    </lineage>
</organism>
<dbReference type="InterPro" id="IPR025714">
    <property type="entry name" value="Methyltranfer_dom"/>
</dbReference>
<dbReference type="GO" id="GO:0008168">
    <property type="term" value="F:methyltransferase activity"/>
    <property type="evidence" value="ECO:0007669"/>
    <property type="project" value="UniProtKB-KW"/>
</dbReference>
<dbReference type="GO" id="GO:0032259">
    <property type="term" value="P:methylation"/>
    <property type="evidence" value="ECO:0007669"/>
    <property type="project" value="UniProtKB-KW"/>
</dbReference>
<sequence>MRFNSGFQRSVCGFAAFALLVYLINALNNTSTDGKRNVHIRHIKSTDANDVENSEVTGSEDVLELLHGSIIDKYKSQLSERRRELQSITETSNFLALYPVLAPEVICGSLARFGRVIDGGKWVCNAHRIPQKECAIYSLGINNEPSFDVDLQNFSNKRCKLRAVDRGAATESTLKDLESIQGTYLEATIGNPTKEDPNKMSLEALMSKYGDKTIEILKVDIEGMVKIKDETEYIMKRIQPVYTFLKRSSM</sequence>
<evidence type="ECO:0000259" key="2">
    <source>
        <dbReference type="Pfam" id="PF13383"/>
    </source>
</evidence>
<dbReference type="PANTHER" id="PTHR32026:SF27">
    <property type="entry name" value="METHYLTRANSFERASE FKBM DOMAIN-CONTAINING PROTEIN-RELATED"/>
    <property type="match status" value="1"/>
</dbReference>
<gene>
    <name evidence="3" type="ORF">DdX_22487</name>
</gene>
<keyword evidence="1" id="KW-0732">Signal</keyword>
<accession>A0AAD4MES4</accession>
<dbReference type="InterPro" id="IPR026913">
    <property type="entry name" value="METTL24"/>
</dbReference>
<comment type="caution">
    <text evidence="3">The sequence shown here is derived from an EMBL/GenBank/DDBJ whole genome shotgun (WGS) entry which is preliminary data.</text>
</comment>
<feature type="domain" description="Methyltransferase" evidence="2">
    <location>
        <begin position="99"/>
        <end position="222"/>
    </location>
</feature>
<name>A0AAD4MES4_9BILA</name>
<protein>
    <submittedName>
        <fullName evidence="3">Methyltransferase domain-containing protein</fullName>
    </submittedName>
</protein>
<keyword evidence="4" id="KW-1185">Reference proteome</keyword>
<dbReference type="EMBL" id="JAKKPZ010001220">
    <property type="protein sequence ID" value="KAI1690422.1"/>
    <property type="molecule type" value="Genomic_DNA"/>
</dbReference>
<proteinExistence type="predicted"/>
<evidence type="ECO:0000313" key="4">
    <source>
        <dbReference type="Proteomes" id="UP001201812"/>
    </source>
</evidence>
<dbReference type="Pfam" id="PF13383">
    <property type="entry name" value="Methyltransf_22"/>
    <property type="match status" value="1"/>
</dbReference>
<dbReference type="PANTHER" id="PTHR32026">
    <property type="entry name" value="METHYLTRANSFERASE-LIKE PROTEIN 24"/>
    <property type="match status" value="1"/>
</dbReference>